<evidence type="ECO:0000313" key="2">
    <source>
        <dbReference type="Proteomes" id="UP001241377"/>
    </source>
</evidence>
<reference evidence="1" key="1">
    <citation type="submission" date="2023-04" db="EMBL/GenBank/DDBJ databases">
        <title>Draft Genome sequencing of Naganishia species isolated from polar environments using Oxford Nanopore Technology.</title>
        <authorList>
            <person name="Leo P."/>
            <person name="Venkateswaran K."/>
        </authorList>
    </citation>
    <scope>NUCLEOTIDE SEQUENCE</scope>
    <source>
        <strain evidence="1">MNA-CCFEE 5261</strain>
    </source>
</reference>
<protein>
    <submittedName>
        <fullName evidence="1">Uncharacterized protein</fullName>
    </submittedName>
</protein>
<accession>A0ACC2VUP2</accession>
<gene>
    <name evidence="1" type="ORF">QFC19_004574</name>
</gene>
<keyword evidence="2" id="KW-1185">Reference proteome</keyword>
<name>A0ACC2VUP2_9TREE</name>
<organism evidence="1 2">
    <name type="scientific">Naganishia cerealis</name>
    <dbReference type="NCBI Taxonomy" id="610337"/>
    <lineage>
        <taxon>Eukaryota</taxon>
        <taxon>Fungi</taxon>
        <taxon>Dikarya</taxon>
        <taxon>Basidiomycota</taxon>
        <taxon>Agaricomycotina</taxon>
        <taxon>Tremellomycetes</taxon>
        <taxon>Filobasidiales</taxon>
        <taxon>Filobasidiaceae</taxon>
        <taxon>Naganishia</taxon>
    </lineage>
</organism>
<evidence type="ECO:0000313" key="1">
    <source>
        <dbReference type="EMBL" id="KAJ9102846.1"/>
    </source>
</evidence>
<dbReference type="EMBL" id="JASBWR010000049">
    <property type="protein sequence ID" value="KAJ9102846.1"/>
    <property type="molecule type" value="Genomic_DNA"/>
</dbReference>
<proteinExistence type="predicted"/>
<sequence length="264" mass="28378">MTGTPPPPTTTTSSSSLDEETWNSARVPSLSTASDSSGPFAICSTPHKQSLANNAQLCFDSDLTCNDLEESFNGYDSGNGTGFWRARQSIASLGGSSCGSAGGPSTPHLSRQAFENDEMSSPRVHSPPFELGHFDLPVGRSEQHKIGIAFGHESGSRVFPPELWEGLPRRTFGTNEEEGQWVKLQGQGKRSGRLWLPPTEMDSLKQRTDTTAADRGSSSVAHHSNGEISGQTYSFESAHRPFLLVPPAADLADWGDPEILDGCR</sequence>
<dbReference type="Proteomes" id="UP001241377">
    <property type="component" value="Unassembled WGS sequence"/>
</dbReference>
<comment type="caution">
    <text evidence="1">The sequence shown here is derived from an EMBL/GenBank/DDBJ whole genome shotgun (WGS) entry which is preliminary data.</text>
</comment>